<dbReference type="EMBL" id="RHLK01000002">
    <property type="protein sequence ID" value="MVO98884.1"/>
    <property type="molecule type" value="Genomic_DNA"/>
</dbReference>
<dbReference type="GO" id="GO:0006633">
    <property type="term" value="P:fatty acid biosynthetic process"/>
    <property type="evidence" value="ECO:0007669"/>
    <property type="project" value="TreeGrafter"/>
</dbReference>
<dbReference type="Pfam" id="PF00109">
    <property type="entry name" value="ketoacyl-synt"/>
    <property type="match status" value="1"/>
</dbReference>
<dbReference type="InterPro" id="IPR014030">
    <property type="entry name" value="Ketoacyl_synth_N"/>
</dbReference>
<comment type="caution">
    <text evidence="3">The sequence shown here is derived from an EMBL/GenBank/DDBJ whole genome shotgun (WGS) entry which is preliminary data.</text>
</comment>
<keyword evidence="4" id="KW-1185">Reference proteome</keyword>
<evidence type="ECO:0000313" key="3">
    <source>
        <dbReference type="EMBL" id="MVO98884.1"/>
    </source>
</evidence>
<dbReference type="Proteomes" id="UP000490800">
    <property type="component" value="Unassembled WGS sequence"/>
</dbReference>
<evidence type="ECO:0000256" key="1">
    <source>
        <dbReference type="ARBA" id="ARBA00022679"/>
    </source>
</evidence>
<dbReference type="OrthoDB" id="2652315at2"/>
<dbReference type="GO" id="GO:0004315">
    <property type="term" value="F:3-oxoacyl-[acyl-carrier-protein] synthase activity"/>
    <property type="evidence" value="ECO:0007669"/>
    <property type="project" value="TreeGrafter"/>
</dbReference>
<dbReference type="AlphaFoldDB" id="A0A7X3JYF2"/>
<proteinExistence type="predicted"/>
<keyword evidence="1" id="KW-0808">Transferase</keyword>
<dbReference type="PANTHER" id="PTHR11712">
    <property type="entry name" value="POLYKETIDE SYNTHASE-RELATED"/>
    <property type="match status" value="1"/>
</dbReference>
<dbReference type="Gene3D" id="3.40.47.10">
    <property type="match status" value="1"/>
</dbReference>
<dbReference type="SUPFAM" id="SSF53901">
    <property type="entry name" value="Thiolase-like"/>
    <property type="match status" value="1"/>
</dbReference>
<dbReference type="RefSeq" id="WP_157333422.1">
    <property type="nucleotide sequence ID" value="NZ_RHLK01000002.1"/>
</dbReference>
<dbReference type="PANTHER" id="PTHR11712:SF336">
    <property type="entry name" value="3-OXOACYL-[ACYL-CARRIER-PROTEIN] SYNTHASE, MITOCHONDRIAL"/>
    <property type="match status" value="1"/>
</dbReference>
<name>A0A7X3JYF2_9BACL</name>
<evidence type="ECO:0000313" key="4">
    <source>
        <dbReference type="Proteomes" id="UP000490800"/>
    </source>
</evidence>
<feature type="domain" description="Beta-ketoacyl synthase-like N-terminal" evidence="2">
    <location>
        <begin position="52"/>
        <end position="180"/>
    </location>
</feature>
<sequence length="276" mass="29428">MEPVYITGAGCLRAPGFRSLAEMLGGGLSPERENKFLRIEDIPPAPPTLKRFKRQSRAVQLAALVTGEALGEAGIPVPCPDGDKVAMVVGTDDANLDAIYKLNQEAEAYGVNNTSPGLFPDTVLNVTAGQTAIYYGLSGPNVTISSGSATSIRSLQYAVDLLASGSVSHVVVCAVHLAVPEIFRDNLRYQTHIESAASLVLSKQPLNGTGLRMSMKTRVNESRADIIEIEDEELIAFAALALKENDGAQPCRLKIGSAAERQYTVELDNDVLTEDA</sequence>
<dbReference type="InterPro" id="IPR000794">
    <property type="entry name" value="Beta-ketoacyl_synthase"/>
</dbReference>
<accession>A0A7X3JYF2</accession>
<organism evidence="3 4">
    <name type="scientific">Paenibacillus lutrae</name>
    <dbReference type="NCBI Taxonomy" id="2078573"/>
    <lineage>
        <taxon>Bacteria</taxon>
        <taxon>Bacillati</taxon>
        <taxon>Bacillota</taxon>
        <taxon>Bacilli</taxon>
        <taxon>Bacillales</taxon>
        <taxon>Paenibacillaceae</taxon>
        <taxon>Paenibacillus</taxon>
    </lineage>
</organism>
<evidence type="ECO:0000259" key="2">
    <source>
        <dbReference type="Pfam" id="PF00109"/>
    </source>
</evidence>
<reference evidence="3 4" key="1">
    <citation type="journal article" date="2019" name="Microorganisms">
        <title>Paenibacillus lutrae sp. nov., A Chitinolytic Species Isolated from A River Otter in Castril Natural Park, Granada, Spain.</title>
        <authorList>
            <person name="Rodriguez M."/>
            <person name="Reina J.C."/>
            <person name="Bejar V."/>
            <person name="Llamas I."/>
        </authorList>
    </citation>
    <scope>NUCLEOTIDE SEQUENCE [LARGE SCALE GENOMIC DNA]</scope>
    <source>
        <strain evidence="3 4">N10</strain>
    </source>
</reference>
<gene>
    <name evidence="3" type="ORF">EDM21_05015</name>
</gene>
<protein>
    <submittedName>
        <fullName evidence="3">Beta-ketoacyl synthase</fullName>
    </submittedName>
</protein>
<dbReference type="InterPro" id="IPR016039">
    <property type="entry name" value="Thiolase-like"/>
</dbReference>